<proteinExistence type="predicted"/>
<evidence type="ECO:0000313" key="1">
    <source>
        <dbReference type="EMBL" id="JAE00851.1"/>
    </source>
</evidence>
<sequence>MNITESCITIDCLSLHCAMQRGCVEPRTS</sequence>
<protein>
    <submittedName>
        <fullName evidence="1">Uncharacterized protein</fullName>
    </submittedName>
</protein>
<name>A0A0A9ESI3_ARUDO</name>
<dbReference type="AlphaFoldDB" id="A0A0A9ESI3"/>
<organism evidence="1">
    <name type="scientific">Arundo donax</name>
    <name type="common">Giant reed</name>
    <name type="synonym">Donax arundinaceus</name>
    <dbReference type="NCBI Taxonomy" id="35708"/>
    <lineage>
        <taxon>Eukaryota</taxon>
        <taxon>Viridiplantae</taxon>
        <taxon>Streptophyta</taxon>
        <taxon>Embryophyta</taxon>
        <taxon>Tracheophyta</taxon>
        <taxon>Spermatophyta</taxon>
        <taxon>Magnoliopsida</taxon>
        <taxon>Liliopsida</taxon>
        <taxon>Poales</taxon>
        <taxon>Poaceae</taxon>
        <taxon>PACMAD clade</taxon>
        <taxon>Arundinoideae</taxon>
        <taxon>Arundineae</taxon>
        <taxon>Arundo</taxon>
    </lineage>
</organism>
<dbReference type="EMBL" id="GBRH01197045">
    <property type="protein sequence ID" value="JAE00851.1"/>
    <property type="molecule type" value="Transcribed_RNA"/>
</dbReference>
<reference evidence="1" key="2">
    <citation type="journal article" date="2015" name="Data Brief">
        <title>Shoot transcriptome of the giant reed, Arundo donax.</title>
        <authorList>
            <person name="Barrero R.A."/>
            <person name="Guerrero F.D."/>
            <person name="Moolhuijzen P."/>
            <person name="Goolsby J.A."/>
            <person name="Tidwell J."/>
            <person name="Bellgard S.E."/>
            <person name="Bellgard M.I."/>
        </authorList>
    </citation>
    <scope>NUCLEOTIDE SEQUENCE</scope>
    <source>
        <tissue evidence="1">Shoot tissue taken approximately 20 cm above the soil surface</tissue>
    </source>
</reference>
<reference evidence="1" key="1">
    <citation type="submission" date="2014-09" db="EMBL/GenBank/DDBJ databases">
        <authorList>
            <person name="Magalhaes I.L.F."/>
            <person name="Oliveira U."/>
            <person name="Santos F.R."/>
            <person name="Vidigal T.H.D.A."/>
            <person name="Brescovit A.D."/>
            <person name="Santos A.J."/>
        </authorList>
    </citation>
    <scope>NUCLEOTIDE SEQUENCE</scope>
    <source>
        <tissue evidence="1">Shoot tissue taken approximately 20 cm above the soil surface</tissue>
    </source>
</reference>
<accession>A0A0A9ESI3</accession>